<dbReference type="AlphaFoldDB" id="A0A3M7S594"/>
<organism evidence="1 2">
    <name type="scientific">Brachionus plicatilis</name>
    <name type="common">Marine rotifer</name>
    <name type="synonym">Brachionus muelleri</name>
    <dbReference type="NCBI Taxonomy" id="10195"/>
    <lineage>
        <taxon>Eukaryota</taxon>
        <taxon>Metazoa</taxon>
        <taxon>Spiralia</taxon>
        <taxon>Gnathifera</taxon>
        <taxon>Rotifera</taxon>
        <taxon>Eurotatoria</taxon>
        <taxon>Monogononta</taxon>
        <taxon>Pseudotrocha</taxon>
        <taxon>Ploima</taxon>
        <taxon>Brachionidae</taxon>
        <taxon>Brachionus</taxon>
    </lineage>
</organism>
<accession>A0A3M7S594</accession>
<dbReference type="Proteomes" id="UP000276133">
    <property type="component" value="Unassembled WGS sequence"/>
</dbReference>
<proteinExistence type="predicted"/>
<reference evidence="1 2" key="1">
    <citation type="journal article" date="2018" name="Sci. Rep.">
        <title>Genomic signatures of local adaptation to the degree of environmental predictability in rotifers.</title>
        <authorList>
            <person name="Franch-Gras L."/>
            <person name="Hahn C."/>
            <person name="Garcia-Roger E.M."/>
            <person name="Carmona M.J."/>
            <person name="Serra M."/>
            <person name="Gomez A."/>
        </authorList>
    </citation>
    <scope>NUCLEOTIDE SEQUENCE [LARGE SCALE GENOMIC DNA]</scope>
    <source>
        <strain evidence="1">HYR1</strain>
    </source>
</reference>
<gene>
    <name evidence="1" type="ORF">BpHYR1_015562</name>
</gene>
<dbReference type="EMBL" id="REGN01002040">
    <property type="protein sequence ID" value="RNA30815.1"/>
    <property type="molecule type" value="Genomic_DNA"/>
</dbReference>
<protein>
    <submittedName>
        <fullName evidence="1">Uncharacterized protein</fullName>
    </submittedName>
</protein>
<sequence length="89" mass="10478">MEKHINAKFLKQLFHIIGAKMSNLTYFTLKANFVSFLLDRQGFTHLQAQFFLLIPDLYKSHESMANQDLSKSFFDLFLRNKSNKKFAIT</sequence>
<keyword evidence="2" id="KW-1185">Reference proteome</keyword>
<name>A0A3M7S594_BRAPC</name>
<comment type="caution">
    <text evidence="1">The sequence shown here is derived from an EMBL/GenBank/DDBJ whole genome shotgun (WGS) entry which is preliminary data.</text>
</comment>
<evidence type="ECO:0000313" key="2">
    <source>
        <dbReference type="Proteomes" id="UP000276133"/>
    </source>
</evidence>
<evidence type="ECO:0000313" key="1">
    <source>
        <dbReference type="EMBL" id="RNA30815.1"/>
    </source>
</evidence>